<organism evidence="1">
    <name type="scientific">Methylobacterium bullatum</name>
    <dbReference type="NCBI Taxonomy" id="570505"/>
    <lineage>
        <taxon>Bacteria</taxon>
        <taxon>Pseudomonadati</taxon>
        <taxon>Pseudomonadota</taxon>
        <taxon>Alphaproteobacteria</taxon>
        <taxon>Hyphomicrobiales</taxon>
        <taxon>Methylobacteriaceae</taxon>
        <taxon>Methylobacterium</taxon>
    </lineage>
</organism>
<dbReference type="InterPro" id="IPR019646">
    <property type="entry name" value="Aminoglyc_AdlTrfase"/>
</dbReference>
<dbReference type="EMBL" id="LR743504">
    <property type="protein sequence ID" value="CAA2101716.1"/>
    <property type="molecule type" value="Genomic_DNA"/>
</dbReference>
<name>A0A679IQW5_9HYPH</name>
<dbReference type="Pfam" id="PF10706">
    <property type="entry name" value="Aminoglyc_resit"/>
    <property type="match status" value="1"/>
</dbReference>
<dbReference type="AlphaFoldDB" id="A0A679IQW5"/>
<reference evidence="1" key="1">
    <citation type="submission" date="2019-12" db="EMBL/GenBank/DDBJ databases">
        <authorList>
            <person name="Cremers G."/>
        </authorList>
    </citation>
    <scope>NUCLEOTIDE SEQUENCE</scope>
    <source>
        <strain evidence="1">Mbul1</strain>
    </source>
</reference>
<evidence type="ECO:0000313" key="1">
    <source>
        <dbReference type="EMBL" id="CAA2101716.1"/>
    </source>
</evidence>
<protein>
    <recommendedName>
        <fullName evidence="2">Aminoglycoside-2''-adenylyltransferase</fullName>
    </recommendedName>
</protein>
<gene>
    <name evidence="1" type="ORF">MBUL_01318</name>
</gene>
<evidence type="ECO:0008006" key="2">
    <source>
        <dbReference type="Google" id="ProtNLM"/>
    </source>
</evidence>
<proteinExistence type="predicted"/>
<dbReference type="Gene3D" id="3.30.460.40">
    <property type="match status" value="1"/>
</dbReference>
<sequence length="207" mass="24627">MSPLDDDAWDAWSPHELFQRMWGAIHPWYITGGWALDVWHGKQTREHEDLEFAVIRNDVNYFRTILHELDFFAVKNGILEYLPPSADLPSDVWQLWGADMRQRCWRVDMMIEPGTPDVWIYKRDQTIQMARSDAVRISKTGIPYLSPINVILFKAKYFREKDQKDFYTSWSKFSHKEQKQLLAWLNQLHPGHEWIVNLESTDRFGVT</sequence>
<accession>A0A679IQW5</accession>